<evidence type="ECO:0008006" key="15">
    <source>
        <dbReference type="Google" id="ProtNLM"/>
    </source>
</evidence>
<protein>
    <recommendedName>
        <fullName evidence="15">Globoside alpha-1,3-N-acetylgalactosaminyltransferase 1</fullName>
    </recommendedName>
</protein>
<keyword evidence="3" id="KW-0328">Glycosyltransferase</keyword>
<evidence type="ECO:0000256" key="7">
    <source>
        <dbReference type="ARBA" id="ARBA00022989"/>
    </source>
</evidence>
<keyword evidence="11" id="KW-0464">Manganese</keyword>
<evidence type="ECO:0000256" key="2">
    <source>
        <dbReference type="ARBA" id="ARBA00010413"/>
    </source>
</evidence>
<evidence type="ECO:0000256" key="3">
    <source>
        <dbReference type="ARBA" id="ARBA00022676"/>
    </source>
</evidence>
<dbReference type="Gene3D" id="3.90.550.10">
    <property type="entry name" value="Spore Coat Polysaccharide Biosynthesis Protein SpsA, Chain A"/>
    <property type="match status" value="1"/>
</dbReference>
<dbReference type="PANTHER" id="PTHR10462">
    <property type="entry name" value="GLYCOSYLTRANSFERASE-RELATED"/>
    <property type="match status" value="1"/>
</dbReference>
<comment type="subcellular location">
    <subcellularLocation>
        <location evidence="1">Membrane</location>
        <topology evidence="1">Single-pass type II membrane protein</topology>
    </subcellularLocation>
</comment>
<keyword evidence="14" id="KW-1185">Reference proteome</keyword>
<evidence type="ECO:0000256" key="8">
    <source>
        <dbReference type="ARBA" id="ARBA00023136"/>
    </source>
</evidence>
<keyword evidence="6" id="KW-0735">Signal-anchor</keyword>
<dbReference type="PANTHER" id="PTHR10462:SF49">
    <property type="entry name" value="GLOBOSIDE ALPHA-1,3-N-ACETYLGALACTOSAMINYLTRANSFERASE 1"/>
    <property type="match status" value="1"/>
</dbReference>
<feature type="binding site" evidence="10">
    <location>
        <position position="241"/>
    </location>
    <ligand>
        <name>an alpha-L-fucosyl-(1-&gt;2)-beta-D-galactosyl derivative</name>
        <dbReference type="ChEBI" id="CHEBI:140327"/>
    </ligand>
</feature>
<feature type="transmembrane region" description="Helical" evidence="12">
    <location>
        <begin position="12"/>
        <end position="29"/>
    </location>
</feature>
<feature type="binding site" evidence="10">
    <location>
        <position position="134"/>
    </location>
    <ligand>
        <name>UDP-N-acetyl-alpha-D-galactosamine</name>
        <dbReference type="ChEBI" id="CHEBI:67138"/>
    </ligand>
</feature>
<sequence length="363" mass="42587">MNKKGVKPPLRYFLLFVFVILLLGAARYFERLTVPMHRSFCPQSVVTTNVTRSASSINQNRPALPATPQEVLQLRRANYEQPRALIPPRNDVLTVTPWLAPIVWEGTFDPDMIDSMYKSSNITIATTVFAVGKYIQFLRDFLETAEKYYLSGLRVHYYVFTDQPQEVPRVELAVGRNISIIQVPKYSRWQEISLRRMEIIQRTIEERIHIEADYIFCMDVDMKFHSRWGPETLGTLVGVLHPWYYEFTRDQFTYERRPESAAYIPMEEGDFYYMAAVFGGSVKEVHALTKKCHEHLEVDKSKDLEAIWQEESHLNWYLLYNKPTKVLSPEYLWDDQKGGLPKDIKVKRFSAVIKNKWEVRDNV</sequence>
<dbReference type="GO" id="GO:0046872">
    <property type="term" value="F:metal ion binding"/>
    <property type="evidence" value="ECO:0007669"/>
    <property type="project" value="UniProtKB-KW"/>
</dbReference>
<proteinExistence type="inferred from homology"/>
<name>A0A9D3PIZ1_MEGAT</name>
<dbReference type="GO" id="GO:0016020">
    <property type="term" value="C:membrane"/>
    <property type="evidence" value="ECO:0007669"/>
    <property type="project" value="UniProtKB-SubCell"/>
</dbReference>
<feature type="binding site" evidence="10">
    <location>
        <position position="253"/>
    </location>
    <ligand>
        <name>an alpha-L-fucosyl-(1-&gt;2)-beta-D-galactosyl derivative</name>
        <dbReference type="ChEBI" id="CHEBI:140327"/>
    </ligand>
</feature>
<dbReference type="FunFam" id="3.90.550.10:FF:000022">
    <property type="entry name" value="Histo-blood group ABO system transferase"/>
    <property type="match status" value="1"/>
</dbReference>
<comment type="caution">
    <text evidence="13">The sequence shown here is derived from an EMBL/GenBank/DDBJ whole genome shotgun (WGS) entry which is preliminary data.</text>
</comment>
<gene>
    <name evidence="13" type="ORF">MATL_G00217400</name>
</gene>
<keyword evidence="4" id="KW-0808">Transferase</keyword>
<dbReference type="GO" id="GO:0005794">
    <property type="term" value="C:Golgi apparatus"/>
    <property type="evidence" value="ECO:0007669"/>
    <property type="project" value="TreeGrafter"/>
</dbReference>
<evidence type="ECO:0000256" key="10">
    <source>
        <dbReference type="PIRSR" id="PIRSR605076-2"/>
    </source>
</evidence>
<dbReference type="Proteomes" id="UP001046870">
    <property type="component" value="Chromosome 19"/>
</dbReference>
<dbReference type="EMBL" id="JAFDVH010000019">
    <property type="protein sequence ID" value="KAG7460076.1"/>
    <property type="molecule type" value="Genomic_DNA"/>
</dbReference>
<evidence type="ECO:0000256" key="5">
    <source>
        <dbReference type="ARBA" id="ARBA00022692"/>
    </source>
</evidence>
<dbReference type="InterPro" id="IPR005076">
    <property type="entry name" value="Glyco_trans_6"/>
</dbReference>
<keyword evidence="7 12" id="KW-1133">Transmembrane helix</keyword>
<keyword evidence="8 12" id="KW-0472">Membrane</keyword>
<dbReference type="GO" id="GO:0016758">
    <property type="term" value="F:hexosyltransferase activity"/>
    <property type="evidence" value="ECO:0007669"/>
    <property type="project" value="InterPro"/>
</dbReference>
<evidence type="ECO:0000256" key="1">
    <source>
        <dbReference type="ARBA" id="ARBA00004606"/>
    </source>
</evidence>
<dbReference type="Pfam" id="PF03414">
    <property type="entry name" value="Glyco_transf_6"/>
    <property type="match status" value="1"/>
</dbReference>
<feature type="active site" description="Nucleophile" evidence="9">
    <location>
        <position position="311"/>
    </location>
</feature>
<evidence type="ECO:0000313" key="13">
    <source>
        <dbReference type="EMBL" id="KAG7460076.1"/>
    </source>
</evidence>
<evidence type="ECO:0000256" key="11">
    <source>
        <dbReference type="PIRSR" id="PIRSR605076-3"/>
    </source>
</evidence>
<dbReference type="AlphaFoldDB" id="A0A9D3PIZ1"/>
<evidence type="ECO:0000256" key="12">
    <source>
        <dbReference type="SAM" id="Phobius"/>
    </source>
</evidence>
<dbReference type="GO" id="GO:0031982">
    <property type="term" value="C:vesicle"/>
    <property type="evidence" value="ECO:0007669"/>
    <property type="project" value="TreeGrafter"/>
</dbReference>
<dbReference type="SUPFAM" id="SSF53448">
    <property type="entry name" value="Nucleotide-diphospho-sugar transferases"/>
    <property type="match status" value="1"/>
</dbReference>
<feature type="binding site" evidence="10">
    <location>
        <position position="311"/>
    </location>
    <ligand>
        <name>an alpha-L-fucosyl-(1-&gt;2)-beta-D-galactosyl derivative</name>
        <dbReference type="ChEBI" id="CHEBI:140327"/>
    </ligand>
</feature>
<feature type="binding site" evidence="10">
    <location>
        <begin position="129"/>
        <end position="131"/>
    </location>
    <ligand>
        <name>UDP-N-acetyl-alpha-D-galactosamine</name>
        <dbReference type="ChEBI" id="CHEBI:67138"/>
    </ligand>
</feature>
<evidence type="ECO:0000313" key="14">
    <source>
        <dbReference type="Proteomes" id="UP001046870"/>
    </source>
</evidence>
<organism evidence="13 14">
    <name type="scientific">Megalops atlanticus</name>
    <name type="common">Tarpon</name>
    <name type="synonym">Clupea gigantea</name>
    <dbReference type="NCBI Taxonomy" id="7932"/>
    <lineage>
        <taxon>Eukaryota</taxon>
        <taxon>Metazoa</taxon>
        <taxon>Chordata</taxon>
        <taxon>Craniata</taxon>
        <taxon>Vertebrata</taxon>
        <taxon>Euteleostomi</taxon>
        <taxon>Actinopterygii</taxon>
        <taxon>Neopterygii</taxon>
        <taxon>Teleostei</taxon>
        <taxon>Elopiformes</taxon>
        <taxon>Megalopidae</taxon>
        <taxon>Megalops</taxon>
    </lineage>
</organism>
<feature type="binding site" evidence="10">
    <location>
        <begin position="219"/>
        <end position="221"/>
    </location>
    <ligand>
        <name>UDP-N-acetyl-alpha-D-galactosamine</name>
        <dbReference type="ChEBI" id="CHEBI:67138"/>
    </ligand>
</feature>
<evidence type="ECO:0000256" key="6">
    <source>
        <dbReference type="ARBA" id="ARBA00022968"/>
    </source>
</evidence>
<feature type="binding site" evidence="11">
    <location>
        <position position="219"/>
    </location>
    <ligand>
        <name>Mn(2+)</name>
        <dbReference type="ChEBI" id="CHEBI:29035"/>
    </ligand>
</feature>
<feature type="binding site" evidence="11">
    <location>
        <position position="221"/>
    </location>
    <ligand>
        <name>Mn(2+)</name>
        <dbReference type="ChEBI" id="CHEBI:29035"/>
    </ligand>
</feature>
<comment type="cofactor">
    <cofactor evidence="11">
        <name>Mn(2+)</name>
        <dbReference type="ChEBI" id="CHEBI:29035"/>
    </cofactor>
    <text evidence="11">Binds 1 Mn(2+) ion per subunit.</text>
</comment>
<dbReference type="GO" id="GO:0005975">
    <property type="term" value="P:carbohydrate metabolic process"/>
    <property type="evidence" value="ECO:0007669"/>
    <property type="project" value="InterPro"/>
</dbReference>
<evidence type="ECO:0000256" key="4">
    <source>
        <dbReference type="ARBA" id="ARBA00022679"/>
    </source>
</evidence>
<keyword evidence="11" id="KW-0479">Metal-binding</keyword>
<reference evidence="13" key="1">
    <citation type="submission" date="2021-01" db="EMBL/GenBank/DDBJ databases">
        <authorList>
            <person name="Zahm M."/>
            <person name="Roques C."/>
            <person name="Cabau C."/>
            <person name="Klopp C."/>
            <person name="Donnadieu C."/>
            <person name="Jouanno E."/>
            <person name="Lampietro C."/>
            <person name="Louis A."/>
            <person name="Herpin A."/>
            <person name="Echchiki A."/>
            <person name="Berthelot C."/>
            <person name="Parey E."/>
            <person name="Roest-Crollius H."/>
            <person name="Braasch I."/>
            <person name="Postlethwait J."/>
            <person name="Bobe J."/>
            <person name="Montfort J."/>
            <person name="Bouchez O."/>
            <person name="Begum T."/>
            <person name="Mejri S."/>
            <person name="Adams A."/>
            <person name="Chen W.-J."/>
            <person name="Guiguen Y."/>
        </authorList>
    </citation>
    <scope>NUCLEOTIDE SEQUENCE</scope>
    <source>
        <strain evidence="13">YG-15Mar2019-1</strain>
        <tissue evidence="13">Brain</tissue>
    </source>
</reference>
<dbReference type="CDD" id="cd02515">
    <property type="entry name" value="Glyco_transf_6"/>
    <property type="match status" value="1"/>
</dbReference>
<accession>A0A9D3PIZ1</accession>
<dbReference type="InterPro" id="IPR029044">
    <property type="entry name" value="Nucleotide-diphossugar_trans"/>
</dbReference>
<keyword evidence="5 12" id="KW-0812">Transmembrane</keyword>
<dbReference type="OrthoDB" id="10013941at2759"/>
<evidence type="ECO:0000256" key="9">
    <source>
        <dbReference type="PIRSR" id="PIRSR605076-1"/>
    </source>
</evidence>
<feature type="binding site" evidence="10">
    <location>
        <position position="334"/>
    </location>
    <ligand>
        <name>an alpha-L-fucosyl-(1-&gt;2)-beta-D-galactosyl derivative</name>
        <dbReference type="ChEBI" id="CHEBI:140327"/>
    </ligand>
</feature>
<comment type="similarity">
    <text evidence="2">Belongs to the glycosyltransferase 6 family.</text>
</comment>